<dbReference type="GO" id="GO:0080090">
    <property type="term" value="P:regulation of primary metabolic process"/>
    <property type="evidence" value="ECO:0007669"/>
    <property type="project" value="UniProtKB-ARBA"/>
</dbReference>
<evidence type="ECO:0000313" key="8">
    <source>
        <dbReference type="Proteomes" id="UP000594638"/>
    </source>
</evidence>
<dbReference type="GO" id="GO:0046983">
    <property type="term" value="F:protein dimerization activity"/>
    <property type="evidence" value="ECO:0007669"/>
    <property type="project" value="InterPro"/>
</dbReference>
<proteinExistence type="predicted"/>
<dbReference type="InterPro" id="IPR036638">
    <property type="entry name" value="HLH_DNA-bd_sf"/>
</dbReference>
<sequence>MLSYVLNCKNTEKKIQASSSKVFLAWLMEIASIRSLEELGMDETGFLHHWPVNSLDDLSTVSISAAIGEGSYQSFSQQILNSKRAAEFTHSPKQLKQNTWPNPLNNLNSMNSNFTNQIGMVKPKEETWPSSCTLNFPNVSVFSQASCGTGNHVVKACPGNKRISTNDRLSRGQDHIIAERKRRETLSLRFVALSALVPGLKRMDKASILGDAIKYMKELQDRVKTLEEQSRKKKSMESVVFVKKYEIYTNNEKSPSDENFIDEPLPEIEARFSDKDVLIRIHCEKRKGIFEKTIAEIEKLHLSVVNSSAMTFGDSVLDITIVAKMDEVYNMSAKDFVKNLRAALKMFI</sequence>
<dbReference type="Gramene" id="OE9A113992T2">
    <property type="protein sequence ID" value="OE9A113992C2"/>
    <property type="gene ID" value="OE9A113992"/>
</dbReference>
<dbReference type="EMBL" id="CACTIH010001837">
    <property type="protein sequence ID" value="CAA2965170.1"/>
    <property type="molecule type" value="Genomic_DNA"/>
</dbReference>
<feature type="domain" description="BHLH" evidence="6">
    <location>
        <begin position="170"/>
        <end position="219"/>
    </location>
</feature>
<evidence type="ECO:0000256" key="5">
    <source>
        <dbReference type="SAM" id="Coils"/>
    </source>
</evidence>
<evidence type="ECO:0000256" key="4">
    <source>
        <dbReference type="ARBA" id="ARBA00023242"/>
    </source>
</evidence>
<evidence type="ECO:0000256" key="2">
    <source>
        <dbReference type="ARBA" id="ARBA00023015"/>
    </source>
</evidence>
<name>A0A8S0QIX0_OLEEU</name>
<keyword evidence="5" id="KW-0175">Coiled coil</keyword>
<keyword evidence="8" id="KW-1185">Reference proteome</keyword>
<dbReference type="Proteomes" id="UP000594638">
    <property type="component" value="Unassembled WGS sequence"/>
</dbReference>
<evidence type="ECO:0000256" key="3">
    <source>
        <dbReference type="ARBA" id="ARBA00023163"/>
    </source>
</evidence>
<dbReference type="AlphaFoldDB" id="A0A8S0QIX0"/>
<comment type="caution">
    <text evidence="7">The sequence shown here is derived from an EMBL/GenBank/DDBJ whole genome shotgun (WGS) entry which is preliminary data.</text>
</comment>
<keyword evidence="2" id="KW-0805">Transcription regulation</keyword>
<gene>
    <name evidence="7" type="ORF">OLEA9_A113992</name>
</gene>
<evidence type="ECO:0000313" key="7">
    <source>
        <dbReference type="EMBL" id="CAA2965170.1"/>
    </source>
</evidence>
<comment type="subcellular location">
    <subcellularLocation>
        <location evidence="1">Nucleus</location>
    </subcellularLocation>
</comment>
<dbReference type="InterPro" id="IPR052610">
    <property type="entry name" value="bHLH_transcription_regulator"/>
</dbReference>
<accession>A0A8S0QIX0</accession>
<dbReference type="OrthoDB" id="690068at2759"/>
<keyword evidence="4" id="KW-0539">Nucleus</keyword>
<dbReference type="InterPro" id="IPR054502">
    <property type="entry name" value="bHLH-TF_ACT-like_plant"/>
</dbReference>
<dbReference type="Pfam" id="PF00010">
    <property type="entry name" value="HLH"/>
    <property type="match status" value="1"/>
</dbReference>
<dbReference type="InterPro" id="IPR011598">
    <property type="entry name" value="bHLH_dom"/>
</dbReference>
<protein>
    <submittedName>
        <fullName evidence="7">Transcription factor bHLH18-like</fullName>
    </submittedName>
</protein>
<dbReference type="PANTHER" id="PTHR45959">
    <property type="entry name" value="BHLH TRANSCRIPTION FACTOR"/>
    <property type="match status" value="1"/>
</dbReference>
<dbReference type="PROSITE" id="PS50888">
    <property type="entry name" value="BHLH"/>
    <property type="match status" value="1"/>
</dbReference>
<evidence type="ECO:0000256" key="1">
    <source>
        <dbReference type="ARBA" id="ARBA00004123"/>
    </source>
</evidence>
<dbReference type="PANTHER" id="PTHR45959:SF2">
    <property type="entry name" value="BHLH TRANSCRIPTION FACTOR"/>
    <property type="match status" value="1"/>
</dbReference>
<reference evidence="7 8" key="1">
    <citation type="submission" date="2019-12" db="EMBL/GenBank/DDBJ databases">
        <authorList>
            <person name="Alioto T."/>
            <person name="Alioto T."/>
            <person name="Gomez Garrido J."/>
        </authorList>
    </citation>
    <scope>NUCLEOTIDE SEQUENCE [LARGE SCALE GENOMIC DNA]</scope>
</reference>
<dbReference type="GO" id="GO:0005634">
    <property type="term" value="C:nucleus"/>
    <property type="evidence" value="ECO:0007669"/>
    <property type="project" value="UniProtKB-SubCell"/>
</dbReference>
<evidence type="ECO:0000259" key="6">
    <source>
        <dbReference type="PROSITE" id="PS50888"/>
    </source>
</evidence>
<feature type="coiled-coil region" evidence="5">
    <location>
        <begin position="209"/>
        <end position="236"/>
    </location>
</feature>
<dbReference type="SMART" id="SM00353">
    <property type="entry name" value="HLH"/>
    <property type="match status" value="1"/>
</dbReference>
<dbReference type="Pfam" id="PF22754">
    <property type="entry name" value="bHLH-TF_ACT-like_plant"/>
    <property type="match status" value="1"/>
</dbReference>
<keyword evidence="3" id="KW-0804">Transcription</keyword>
<dbReference type="Gene3D" id="4.10.280.10">
    <property type="entry name" value="Helix-loop-helix DNA-binding domain"/>
    <property type="match status" value="1"/>
</dbReference>
<dbReference type="SUPFAM" id="SSF47459">
    <property type="entry name" value="HLH, helix-loop-helix DNA-binding domain"/>
    <property type="match status" value="1"/>
</dbReference>
<organism evidence="7 8">
    <name type="scientific">Olea europaea subsp. europaea</name>
    <dbReference type="NCBI Taxonomy" id="158383"/>
    <lineage>
        <taxon>Eukaryota</taxon>
        <taxon>Viridiplantae</taxon>
        <taxon>Streptophyta</taxon>
        <taxon>Embryophyta</taxon>
        <taxon>Tracheophyta</taxon>
        <taxon>Spermatophyta</taxon>
        <taxon>Magnoliopsida</taxon>
        <taxon>eudicotyledons</taxon>
        <taxon>Gunneridae</taxon>
        <taxon>Pentapetalae</taxon>
        <taxon>asterids</taxon>
        <taxon>lamiids</taxon>
        <taxon>Lamiales</taxon>
        <taxon>Oleaceae</taxon>
        <taxon>Oleeae</taxon>
        <taxon>Olea</taxon>
    </lineage>
</organism>